<protein>
    <submittedName>
        <fullName evidence="1">Uncharacterized protein</fullName>
    </submittedName>
</protein>
<sequence>MSATHKTPIYAPEYGEVLQLRRVLTRFDGAGLDANVKHEAELLESEATATKNYRRRPSALQDWATKIMHVYGREESYALGGKSTENAFLDSDEEGPR</sequence>
<name>A0ABQ0LM55_MYCCL</name>
<evidence type="ECO:0000313" key="2">
    <source>
        <dbReference type="Proteomes" id="UP000815677"/>
    </source>
</evidence>
<reference evidence="1" key="1">
    <citation type="submission" date="2014-09" db="EMBL/GenBank/DDBJ databases">
        <title>Genome sequence of the luminous mushroom Mycena chlorophos for searching fungal bioluminescence genes.</title>
        <authorList>
            <person name="Tanaka Y."/>
            <person name="Kasuga D."/>
            <person name="Oba Y."/>
            <person name="Hase S."/>
            <person name="Sato K."/>
            <person name="Oba Y."/>
            <person name="Sakakibara Y."/>
        </authorList>
    </citation>
    <scope>NUCLEOTIDE SEQUENCE</scope>
</reference>
<gene>
    <name evidence="1" type="ORF">MCHLO_09194</name>
</gene>
<accession>A0ABQ0LM55</accession>
<dbReference type="Proteomes" id="UP000815677">
    <property type="component" value="Unassembled WGS sequence"/>
</dbReference>
<proteinExistence type="predicted"/>
<evidence type="ECO:0000313" key="1">
    <source>
        <dbReference type="EMBL" id="GAT52111.1"/>
    </source>
</evidence>
<keyword evidence="2" id="KW-1185">Reference proteome</keyword>
<dbReference type="EMBL" id="DF847569">
    <property type="protein sequence ID" value="GAT52111.1"/>
    <property type="molecule type" value="Genomic_DNA"/>
</dbReference>
<organism evidence="1 2">
    <name type="scientific">Mycena chlorophos</name>
    <name type="common">Agaric fungus</name>
    <name type="synonym">Agaricus chlorophos</name>
    <dbReference type="NCBI Taxonomy" id="658473"/>
    <lineage>
        <taxon>Eukaryota</taxon>
        <taxon>Fungi</taxon>
        <taxon>Dikarya</taxon>
        <taxon>Basidiomycota</taxon>
        <taxon>Agaricomycotina</taxon>
        <taxon>Agaricomycetes</taxon>
        <taxon>Agaricomycetidae</taxon>
        <taxon>Agaricales</taxon>
        <taxon>Marasmiineae</taxon>
        <taxon>Mycenaceae</taxon>
        <taxon>Mycena</taxon>
    </lineage>
</organism>